<feature type="transmembrane region" description="Helical" evidence="2">
    <location>
        <begin position="214"/>
        <end position="234"/>
    </location>
</feature>
<evidence type="ECO:0000313" key="4">
    <source>
        <dbReference type="Proteomes" id="UP001221757"/>
    </source>
</evidence>
<keyword evidence="4" id="KW-1185">Reference proteome</keyword>
<evidence type="ECO:0000313" key="3">
    <source>
        <dbReference type="EMBL" id="KAJ7675244.1"/>
    </source>
</evidence>
<proteinExistence type="predicted"/>
<keyword evidence="2" id="KW-0472">Membrane</keyword>
<organism evidence="3 4">
    <name type="scientific">Mycena rosella</name>
    <name type="common">Pink bonnet</name>
    <name type="synonym">Agaricus rosellus</name>
    <dbReference type="NCBI Taxonomy" id="1033263"/>
    <lineage>
        <taxon>Eukaryota</taxon>
        <taxon>Fungi</taxon>
        <taxon>Dikarya</taxon>
        <taxon>Basidiomycota</taxon>
        <taxon>Agaricomycotina</taxon>
        <taxon>Agaricomycetes</taxon>
        <taxon>Agaricomycetidae</taxon>
        <taxon>Agaricales</taxon>
        <taxon>Marasmiineae</taxon>
        <taxon>Mycenaceae</taxon>
        <taxon>Mycena</taxon>
    </lineage>
</organism>
<keyword evidence="2" id="KW-0812">Transmembrane</keyword>
<accession>A0AAD7G7J1</accession>
<gene>
    <name evidence="3" type="ORF">B0H17DRAFT_1207760</name>
</gene>
<feature type="region of interest" description="Disordered" evidence="1">
    <location>
        <begin position="74"/>
        <end position="95"/>
    </location>
</feature>
<evidence type="ECO:0000256" key="2">
    <source>
        <dbReference type="SAM" id="Phobius"/>
    </source>
</evidence>
<name>A0AAD7G7J1_MYCRO</name>
<dbReference type="AlphaFoldDB" id="A0AAD7G7J1"/>
<reference evidence="3" key="1">
    <citation type="submission" date="2023-03" db="EMBL/GenBank/DDBJ databases">
        <title>Massive genome expansion in bonnet fungi (Mycena s.s.) driven by repeated elements and novel gene families across ecological guilds.</title>
        <authorList>
            <consortium name="Lawrence Berkeley National Laboratory"/>
            <person name="Harder C.B."/>
            <person name="Miyauchi S."/>
            <person name="Viragh M."/>
            <person name="Kuo A."/>
            <person name="Thoen E."/>
            <person name="Andreopoulos B."/>
            <person name="Lu D."/>
            <person name="Skrede I."/>
            <person name="Drula E."/>
            <person name="Henrissat B."/>
            <person name="Morin E."/>
            <person name="Kohler A."/>
            <person name="Barry K."/>
            <person name="LaButti K."/>
            <person name="Morin E."/>
            <person name="Salamov A."/>
            <person name="Lipzen A."/>
            <person name="Mereny Z."/>
            <person name="Hegedus B."/>
            <person name="Baldrian P."/>
            <person name="Stursova M."/>
            <person name="Weitz H."/>
            <person name="Taylor A."/>
            <person name="Grigoriev I.V."/>
            <person name="Nagy L.G."/>
            <person name="Martin F."/>
            <person name="Kauserud H."/>
        </authorList>
    </citation>
    <scope>NUCLEOTIDE SEQUENCE</scope>
    <source>
        <strain evidence="3">CBHHK067</strain>
    </source>
</reference>
<protein>
    <submittedName>
        <fullName evidence="3">Uncharacterized protein</fullName>
    </submittedName>
</protein>
<dbReference type="EMBL" id="JARKIE010000150">
    <property type="protein sequence ID" value="KAJ7675244.1"/>
    <property type="molecule type" value="Genomic_DNA"/>
</dbReference>
<dbReference type="Proteomes" id="UP001221757">
    <property type="component" value="Unassembled WGS sequence"/>
</dbReference>
<comment type="caution">
    <text evidence="3">The sequence shown here is derived from an EMBL/GenBank/DDBJ whole genome shotgun (WGS) entry which is preliminary data.</text>
</comment>
<sequence>MSCSSCLSRKVKCSLNADFFFHNTKADFFPLRLDFDSAFAALRPRRPRGITLVPASQDSPPACPSSHSKPLITASAAGPSLDPRPPPYVLPSSTASASRRSSSISSYVPLDGTVASVADSAEHIVLFDPASESCSIPTPPSLPHVSALPSLSSGAEPAVNIVSGAPPTMFSHHTLLAILSALDSSSLISVITQLSDCLTALGVSETYKILNISFLQIFHIIAIMPLSVLILSWASRCTSSAALDVRNALATLAGQFDGCRVAHPQAFALQKDRSEGIV</sequence>
<evidence type="ECO:0000256" key="1">
    <source>
        <dbReference type="SAM" id="MobiDB-lite"/>
    </source>
</evidence>
<keyword evidence="2" id="KW-1133">Transmembrane helix</keyword>